<dbReference type="GO" id="GO:0005829">
    <property type="term" value="C:cytosol"/>
    <property type="evidence" value="ECO:0007669"/>
    <property type="project" value="TreeGrafter"/>
</dbReference>
<dbReference type="Proteomes" id="UP000663828">
    <property type="component" value="Unassembled WGS sequence"/>
</dbReference>
<organism evidence="4 6">
    <name type="scientific">Adineta ricciae</name>
    <name type="common">Rotifer</name>
    <dbReference type="NCBI Taxonomy" id="249248"/>
    <lineage>
        <taxon>Eukaryota</taxon>
        <taxon>Metazoa</taxon>
        <taxon>Spiralia</taxon>
        <taxon>Gnathifera</taxon>
        <taxon>Rotifera</taxon>
        <taxon>Eurotatoria</taxon>
        <taxon>Bdelloidea</taxon>
        <taxon>Adinetida</taxon>
        <taxon>Adinetidae</taxon>
        <taxon>Adineta</taxon>
    </lineage>
</organism>
<gene>
    <name evidence="4" type="ORF">EDS130_LOCUS28349</name>
    <name evidence="3" type="ORF">XAT740_LOCUS6119</name>
</gene>
<dbReference type="InterPro" id="IPR035959">
    <property type="entry name" value="RutC-like_sf"/>
</dbReference>
<dbReference type="PANTHER" id="PTHR11803">
    <property type="entry name" value="2-IMINOBUTANOATE/2-IMINOPROPANOATE DEAMINASE RIDA"/>
    <property type="match status" value="1"/>
</dbReference>
<evidence type="ECO:0000256" key="2">
    <source>
        <dbReference type="SAM" id="SignalP"/>
    </source>
</evidence>
<dbReference type="InterPro" id="IPR006175">
    <property type="entry name" value="YjgF/YER057c/UK114"/>
</dbReference>
<dbReference type="OrthoDB" id="309640at2759"/>
<dbReference type="PANTHER" id="PTHR11803:SF39">
    <property type="entry name" value="2-IMINOBUTANOATE_2-IMINOPROPANOATE DEAMINASE"/>
    <property type="match status" value="1"/>
</dbReference>
<dbReference type="GO" id="GO:0019239">
    <property type="term" value="F:deaminase activity"/>
    <property type="evidence" value="ECO:0007669"/>
    <property type="project" value="TreeGrafter"/>
</dbReference>
<dbReference type="FunFam" id="3.30.1330.40:FF:000001">
    <property type="entry name" value="L-PSP family endoribonuclease"/>
    <property type="match status" value="1"/>
</dbReference>
<evidence type="ECO:0000313" key="3">
    <source>
        <dbReference type="EMBL" id="CAF0863588.1"/>
    </source>
</evidence>
<dbReference type="Proteomes" id="UP000663852">
    <property type="component" value="Unassembled WGS sequence"/>
</dbReference>
<name>A0A815AKB7_ADIRI</name>
<protein>
    <submittedName>
        <fullName evidence="4">Uncharacterized protein</fullName>
    </submittedName>
</protein>
<evidence type="ECO:0000256" key="1">
    <source>
        <dbReference type="ARBA" id="ARBA00010552"/>
    </source>
</evidence>
<keyword evidence="5" id="KW-1185">Reference proteome</keyword>
<dbReference type="Gene3D" id="3.30.1330.40">
    <property type="entry name" value="RutC-like"/>
    <property type="match status" value="1"/>
</dbReference>
<proteinExistence type="inferred from homology"/>
<dbReference type="InterPro" id="IPR006056">
    <property type="entry name" value="RidA"/>
</dbReference>
<comment type="caution">
    <text evidence="4">The sequence shown here is derived from an EMBL/GenBank/DDBJ whole genome shotgun (WGS) entry which is preliminary data.</text>
</comment>
<dbReference type="NCBIfam" id="TIGR00004">
    <property type="entry name" value="Rid family detoxifying hydrolase"/>
    <property type="match status" value="1"/>
</dbReference>
<dbReference type="Pfam" id="PF01042">
    <property type="entry name" value="Ribonuc_L-PSP"/>
    <property type="match status" value="1"/>
</dbReference>
<feature type="chain" id="PRO_5036226839" evidence="2">
    <location>
        <begin position="20"/>
        <end position="162"/>
    </location>
</feature>
<keyword evidence="2" id="KW-0732">Signal</keyword>
<comment type="similarity">
    <text evidence="1">Belongs to the RutC family.</text>
</comment>
<dbReference type="CDD" id="cd00448">
    <property type="entry name" value="YjgF_YER057c_UK114_family"/>
    <property type="match status" value="1"/>
</dbReference>
<evidence type="ECO:0000313" key="6">
    <source>
        <dbReference type="Proteomes" id="UP000663852"/>
    </source>
</evidence>
<accession>A0A815AKB7</accession>
<evidence type="ECO:0000313" key="5">
    <source>
        <dbReference type="Proteomes" id="UP000663828"/>
    </source>
</evidence>
<dbReference type="SUPFAM" id="SSF55298">
    <property type="entry name" value="YjgF-like"/>
    <property type="match status" value="1"/>
</dbReference>
<dbReference type="EMBL" id="CAJNOJ010000184">
    <property type="protein sequence ID" value="CAF1257885.1"/>
    <property type="molecule type" value="Genomic_DNA"/>
</dbReference>
<dbReference type="AlphaFoldDB" id="A0A815AKB7"/>
<sequence>MIKVALLALFFCLITFTHAKPIIEGKDYEVKRKVINTPNAPAPVAPFNQAIQINYMLYLTGQIAIDPKTGQMVPGDVRNQTYQVLRNLEAVLIAAGSSVKQLTHCLIILTNIDRDYQIVNEIYSKWFPSSDFYPARSSIGVVKLPFNATVAIECQAYTTKEI</sequence>
<reference evidence="4" key="1">
    <citation type="submission" date="2021-02" db="EMBL/GenBank/DDBJ databases">
        <authorList>
            <person name="Nowell W R."/>
        </authorList>
    </citation>
    <scope>NUCLEOTIDE SEQUENCE</scope>
</reference>
<feature type="signal peptide" evidence="2">
    <location>
        <begin position="1"/>
        <end position="19"/>
    </location>
</feature>
<evidence type="ECO:0000313" key="4">
    <source>
        <dbReference type="EMBL" id="CAF1257885.1"/>
    </source>
</evidence>
<dbReference type="EMBL" id="CAJNOR010000275">
    <property type="protein sequence ID" value="CAF0863588.1"/>
    <property type="molecule type" value="Genomic_DNA"/>
</dbReference>